<evidence type="ECO:0000256" key="1">
    <source>
        <dbReference type="SAM" id="SignalP"/>
    </source>
</evidence>
<organism evidence="2 3">
    <name type="scientific">Puccinia graminis f. sp. tritici</name>
    <dbReference type="NCBI Taxonomy" id="56615"/>
    <lineage>
        <taxon>Eukaryota</taxon>
        <taxon>Fungi</taxon>
        <taxon>Dikarya</taxon>
        <taxon>Basidiomycota</taxon>
        <taxon>Pucciniomycotina</taxon>
        <taxon>Pucciniomycetes</taxon>
        <taxon>Pucciniales</taxon>
        <taxon>Pucciniaceae</taxon>
        <taxon>Puccinia</taxon>
    </lineage>
</organism>
<accession>A0A5B0QQ75</accession>
<proteinExistence type="predicted"/>
<sequence length="250" mass="28908">MKLNFPIQYLVLLGLATVHFSLSNINEPHLDLDGIEYTRPAKKIKMNEETESGKSIETTQIPNDIFLKNNLDNKTYQEKCKKNEAEMQEMERGILEIRLNIEWLKKHEKSKFSEFAELLDKIDSNLKGPILEKLVELKGRRPFSSLIAWYGGVGIPKQNTQFKPTGTNEISDHTFSIIKERFMAELVSIWNDLHKNIRKWKDGPCETGEGIMGVLVSTKCMFLIENFIRTHKLISPNFVEKIKTFVPESH</sequence>
<gene>
    <name evidence="2" type="ORF">PGT21_035604</name>
</gene>
<feature type="signal peptide" evidence="1">
    <location>
        <begin position="1"/>
        <end position="23"/>
    </location>
</feature>
<dbReference type="AlphaFoldDB" id="A0A5B0QQ75"/>
<comment type="caution">
    <text evidence="2">The sequence shown here is derived from an EMBL/GenBank/DDBJ whole genome shotgun (WGS) entry which is preliminary data.</text>
</comment>
<dbReference type="Proteomes" id="UP000324748">
    <property type="component" value="Unassembled WGS sequence"/>
</dbReference>
<evidence type="ECO:0000313" key="2">
    <source>
        <dbReference type="EMBL" id="KAA1115358.1"/>
    </source>
</evidence>
<reference evidence="2 3" key="1">
    <citation type="submission" date="2019-05" db="EMBL/GenBank/DDBJ databases">
        <title>Emergence of the Ug99 lineage of the wheat stem rust pathogen through somatic hybridization.</title>
        <authorList>
            <person name="Li F."/>
            <person name="Upadhyaya N.M."/>
            <person name="Sperschneider J."/>
            <person name="Matny O."/>
            <person name="Nguyen-Phuc H."/>
            <person name="Mago R."/>
            <person name="Raley C."/>
            <person name="Miller M.E."/>
            <person name="Silverstein K.A.T."/>
            <person name="Henningsen E."/>
            <person name="Hirsch C.D."/>
            <person name="Visser B."/>
            <person name="Pretorius Z.A."/>
            <person name="Steffenson B.J."/>
            <person name="Schwessinger B."/>
            <person name="Dodds P.N."/>
            <person name="Figueroa M."/>
        </authorList>
    </citation>
    <scope>NUCLEOTIDE SEQUENCE [LARGE SCALE GENOMIC DNA]</scope>
    <source>
        <strain evidence="2">21-0</strain>
    </source>
</reference>
<keyword evidence="1" id="KW-0732">Signal</keyword>
<name>A0A5B0QQ75_PUCGR</name>
<keyword evidence="3" id="KW-1185">Reference proteome</keyword>
<dbReference type="EMBL" id="VSWC01000014">
    <property type="protein sequence ID" value="KAA1115358.1"/>
    <property type="molecule type" value="Genomic_DNA"/>
</dbReference>
<evidence type="ECO:0000313" key="3">
    <source>
        <dbReference type="Proteomes" id="UP000324748"/>
    </source>
</evidence>
<feature type="chain" id="PRO_5023056336" evidence="1">
    <location>
        <begin position="24"/>
        <end position="250"/>
    </location>
</feature>
<protein>
    <submittedName>
        <fullName evidence="2">Uncharacterized protein</fullName>
    </submittedName>
</protein>